<comment type="caution">
    <text evidence="2">The sequence shown here is derived from an EMBL/GenBank/DDBJ whole genome shotgun (WGS) entry which is preliminary data.</text>
</comment>
<evidence type="ECO:0000313" key="2">
    <source>
        <dbReference type="EMBL" id="GFR98287.1"/>
    </source>
</evidence>
<dbReference type="InterPro" id="IPR025476">
    <property type="entry name" value="Helitron_helicase-like"/>
</dbReference>
<dbReference type="Proteomes" id="UP000762676">
    <property type="component" value="Unassembled WGS sequence"/>
</dbReference>
<dbReference type="Pfam" id="PF14214">
    <property type="entry name" value="Helitron_like_N"/>
    <property type="match status" value="1"/>
</dbReference>
<feature type="domain" description="Helitron helicase-like" evidence="1">
    <location>
        <begin position="244"/>
        <end position="395"/>
    </location>
</feature>
<sequence>METPGICCNNGKVIPQVYPPLPEYLSALSNQDSTDSEHFLSNAKKYNCVFQLTSFGCNKVTVAGWNPSFRIHGQVCHRVGALLPVQDAKPTFLQKYFIDGDADSEVDARMSIVGGLRQNVVMSIQTELHEFNNYIRELKTAYQFASENGLAIFSISIFENQRPAGEHVRRYNAPETKEVGILMPGDPVGERDIVLRQQDNSLKRISEFHPAYDALQYPLLFPRGTHGWNLGLKLNLKLTILQFYRFQIMTRPGNYILLTRKSFQQFLVDIYAKIESERLFYIRREQKKLPVDSYGALRDAFHTGDGDPQNIGQRIILPSSFVGGPRYMFERQQDAMCYVRKYGRADLFIKMTTNPNWVEIQRNLSPNQKANDRPDLTVRVFRLKLQMLIAYLKQAQCMAVFN</sequence>
<organism evidence="2 3">
    <name type="scientific">Elysia marginata</name>
    <dbReference type="NCBI Taxonomy" id="1093978"/>
    <lineage>
        <taxon>Eukaryota</taxon>
        <taxon>Metazoa</taxon>
        <taxon>Spiralia</taxon>
        <taxon>Lophotrochozoa</taxon>
        <taxon>Mollusca</taxon>
        <taxon>Gastropoda</taxon>
        <taxon>Heterobranchia</taxon>
        <taxon>Euthyneura</taxon>
        <taxon>Panpulmonata</taxon>
        <taxon>Sacoglossa</taxon>
        <taxon>Placobranchoidea</taxon>
        <taxon>Plakobranchidae</taxon>
        <taxon>Elysia</taxon>
    </lineage>
</organism>
<evidence type="ECO:0000313" key="3">
    <source>
        <dbReference type="Proteomes" id="UP000762676"/>
    </source>
</evidence>
<dbReference type="AlphaFoldDB" id="A0AAV4HJF6"/>
<proteinExistence type="predicted"/>
<reference evidence="2 3" key="1">
    <citation type="journal article" date="2021" name="Elife">
        <title>Chloroplast acquisition without the gene transfer in kleptoplastic sea slugs, Plakobranchus ocellatus.</title>
        <authorList>
            <person name="Maeda T."/>
            <person name="Takahashi S."/>
            <person name="Yoshida T."/>
            <person name="Shimamura S."/>
            <person name="Takaki Y."/>
            <person name="Nagai Y."/>
            <person name="Toyoda A."/>
            <person name="Suzuki Y."/>
            <person name="Arimoto A."/>
            <person name="Ishii H."/>
            <person name="Satoh N."/>
            <person name="Nishiyama T."/>
            <person name="Hasebe M."/>
            <person name="Maruyama T."/>
            <person name="Minagawa J."/>
            <person name="Obokata J."/>
            <person name="Shigenobu S."/>
        </authorList>
    </citation>
    <scope>NUCLEOTIDE SEQUENCE [LARGE SCALE GENOMIC DNA]</scope>
</reference>
<protein>
    <recommendedName>
        <fullName evidence="1">Helitron helicase-like domain-containing protein</fullName>
    </recommendedName>
</protein>
<dbReference type="EMBL" id="BMAT01009089">
    <property type="protein sequence ID" value="GFR98287.1"/>
    <property type="molecule type" value="Genomic_DNA"/>
</dbReference>
<dbReference type="PANTHER" id="PTHR45786">
    <property type="entry name" value="DNA BINDING PROTEIN-LIKE"/>
    <property type="match status" value="1"/>
</dbReference>
<evidence type="ECO:0000259" key="1">
    <source>
        <dbReference type="Pfam" id="PF14214"/>
    </source>
</evidence>
<accession>A0AAV4HJF6</accession>
<gene>
    <name evidence="2" type="ORF">ElyMa_004497600</name>
</gene>
<dbReference type="PANTHER" id="PTHR45786:SF74">
    <property type="entry name" value="ATP-DEPENDENT DNA HELICASE"/>
    <property type="match status" value="1"/>
</dbReference>
<keyword evidence="3" id="KW-1185">Reference proteome</keyword>
<name>A0AAV4HJF6_9GAST</name>